<dbReference type="InterPro" id="IPR052897">
    <property type="entry name" value="Sec-Metab_Biosynth_Hydrolase"/>
</dbReference>
<dbReference type="Proteomes" id="UP000094569">
    <property type="component" value="Unassembled WGS sequence"/>
</dbReference>
<comment type="caution">
    <text evidence="2">The sequence shown here is derived from an EMBL/GenBank/DDBJ whole genome shotgun (WGS) entry which is preliminary data.</text>
</comment>
<dbReference type="EMBL" id="JXNT01000005">
    <property type="protein sequence ID" value="ODM18786.1"/>
    <property type="molecule type" value="Genomic_DNA"/>
</dbReference>
<evidence type="ECO:0000313" key="2">
    <source>
        <dbReference type="EMBL" id="ODM18786.1"/>
    </source>
</evidence>
<sequence>MPPKPAIVLTPGAWHTPRHYKRLIDQLSNHNYSAMAVTLPSVNSSPPLPTWEQDAHAVRRAIMERLDHGQDVIAVAHSFGGVAMSEAVKGLGKEARQKQGFSSGVLRLVYMCAMALPKGQTHLGQMKPVTLEEEERERKQQEYGEKHGGMQFTEDGAIIPPKDVVCDVFYNRCDPQDVQEALNLLGSFPPGPLSVPVTYTAYREIPSTYIVCENDNALPLSFQERMIAQGKGAFHVERCQEGHSPFLSNPEFVVGCIQRIAGDDG</sequence>
<gene>
    <name evidence="2" type="ORF">SI65_05403</name>
</gene>
<protein>
    <recommendedName>
        <fullName evidence="1">AB hydrolase-1 domain-containing protein</fullName>
    </recommendedName>
</protein>
<proteinExistence type="predicted"/>
<dbReference type="AlphaFoldDB" id="A0A1E3BEH3"/>
<name>A0A1E3BEH3_ASPCR</name>
<evidence type="ECO:0000259" key="1">
    <source>
        <dbReference type="Pfam" id="PF12697"/>
    </source>
</evidence>
<dbReference type="InterPro" id="IPR000073">
    <property type="entry name" value="AB_hydrolase_1"/>
</dbReference>
<dbReference type="STRING" id="573508.A0A1E3BEH3"/>
<dbReference type="InterPro" id="IPR029058">
    <property type="entry name" value="AB_hydrolase_fold"/>
</dbReference>
<dbReference type="SUPFAM" id="SSF53474">
    <property type="entry name" value="alpha/beta-Hydrolases"/>
    <property type="match status" value="1"/>
</dbReference>
<evidence type="ECO:0000313" key="3">
    <source>
        <dbReference type="Proteomes" id="UP000094569"/>
    </source>
</evidence>
<accession>A0A1E3BEH3</accession>
<keyword evidence="3" id="KW-1185">Reference proteome</keyword>
<dbReference type="Gene3D" id="3.40.50.1820">
    <property type="entry name" value="alpha/beta hydrolase"/>
    <property type="match status" value="1"/>
</dbReference>
<dbReference type="PANTHER" id="PTHR37017:SF11">
    <property type="entry name" value="ESTERASE_LIPASE_THIOESTERASE DOMAIN-CONTAINING PROTEIN"/>
    <property type="match status" value="1"/>
</dbReference>
<dbReference type="Pfam" id="PF12697">
    <property type="entry name" value="Abhydrolase_6"/>
    <property type="match status" value="1"/>
</dbReference>
<dbReference type="PANTHER" id="PTHR37017">
    <property type="entry name" value="AB HYDROLASE-1 DOMAIN-CONTAINING PROTEIN-RELATED"/>
    <property type="match status" value="1"/>
</dbReference>
<feature type="domain" description="AB hydrolase-1" evidence="1">
    <location>
        <begin position="7"/>
        <end position="254"/>
    </location>
</feature>
<organism evidence="2 3">
    <name type="scientific">Aspergillus cristatus</name>
    <name type="common">Chinese Fuzhuan brick tea-fermentation fungus</name>
    <name type="synonym">Eurotium cristatum</name>
    <dbReference type="NCBI Taxonomy" id="573508"/>
    <lineage>
        <taxon>Eukaryota</taxon>
        <taxon>Fungi</taxon>
        <taxon>Dikarya</taxon>
        <taxon>Ascomycota</taxon>
        <taxon>Pezizomycotina</taxon>
        <taxon>Eurotiomycetes</taxon>
        <taxon>Eurotiomycetidae</taxon>
        <taxon>Eurotiales</taxon>
        <taxon>Aspergillaceae</taxon>
        <taxon>Aspergillus</taxon>
        <taxon>Aspergillus subgen. Aspergillus</taxon>
    </lineage>
</organism>
<dbReference type="VEuPathDB" id="FungiDB:SI65_05403"/>
<reference evidence="2 3" key="1">
    <citation type="journal article" date="2016" name="BMC Genomics">
        <title>Comparative genomic and transcriptomic analyses of the Fuzhuan brick tea-fermentation fungus Aspergillus cristatus.</title>
        <authorList>
            <person name="Ge Y."/>
            <person name="Wang Y."/>
            <person name="Liu Y."/>
            <person name="Tan Y."/>
            <person name="Ren X."/>
            <person name="Zhang X."/>
            <person name="Hyde K.D."/>
            <person name="Liu Y."/>
            <person name="Liu Z."/>
        </authorList>
    </citation>
    <scope>NUCLEOTIDE SEQUENCE [LARGE SCALE GENOMIC DNA]</scope>
    <source>
        <strain evidence="2 3">GZAAS20.1005</strain>
    </source>
</reference>
<dbReference type="OrthoDB" id="408373at2759"/>